<dbReference type="OrthoDB" id="3200163at2759"/>
<feature type="compositionally biased region" description="Basic and acidic residues" evidence="2">
    <location>
        <begin position="64"/>
        <end position="73"/>
    </location>
</feature>
<evidence type="ECO:0000256" key="3">
    <source>
        <dbReference type="SAM" id="Phobius"/>
    </source>
</evidence>
<accession>A0A4U5NFK2</accession>
<organism evidence="5">
    <name type="scientific">Steinernema carpocapsae</name>
    <name type="common">Entomopathogenic nematode</name>
    <dbReference type="NCBI Taxonomy" id="34508"/>
    <lineage>
        <taxon>Eukaryota</taxon>
        <taxon>Metazoa</taxon>
        <taxon>Ecdysozoa</taxon>
        <taxon>Nematoda</taxon>
        <taxon>Chromadorea</taxon>
        <taxon>Rhabditida</taxon>
        <taxon>Tylenchina</taxon>
        <taxon>Panagrolaimomorpha</taxon>
        <taxon>Strongyloidoidea</taxon>
        <taxon>Steinernematidae</taxon>
        <taxon>Steinernema</taxon>
    </lineage>
</organism>
<dbReference type="PANTHER" id="PTHR43903">
    <property type="entry name" value="NEUROLIGIN"/>
    <property type="match status" value="1"/>
</dbReference>
<evidence type="ECO:0000259" key="4">
    <source>
        <dbReference type="Pfam" id="PF00135"/>
    </source>
</evidence>
<evidence type="ECO:0000256" key="2">
    <source>
        <dbReference type="SAM" id="MobiDB-lite"/>
    </source>
</evidence>
<feature type="transmembrane region" description="Helical" evidence="3">
    <location>
        <begin position="753"/>
        <end position="776"/>
    </location>
</feature>
<protein>
    <recommendedName>
        <fullName evidence="4">Carboxylesterase type B domain-containing protein</fullName>
    </recommendedName>
</protein>
<dbReference type="Pfam" id="PF00135">
    <property type="entry name" value="COesterase"/>
    <property type="match status" value="1"/>
</dbReference>
<dbReference type="InterPro" id="IPR051093">
    <property type="entry name" value="Neuroligin/BSAL"/>
</dbReference>
<feature type="domain" description="Carboxylesterase type B" evidence="4">
    <location>
        <begin position="86"/>
        <end position="661"/>
    </location>
</feature>
<dbReference type="STRING" id="34508.A0A4U5NFK2"/>
<evidence type="ECO:0000313" key="5">
    <source>
        <dbReference type="EMBL" id="TKR81311.1"/>
    </source>
</evidence>
<proteinExistence type="inferred from homology"/>
<reference evidence="5" key="1">
    <citation type="submission" date="2013-11" db="EMBL/GenBank/DDBJ databases">
        <authorList>
            <person name="Sternberg P."/>
            <person name="Dillman A."/>
            <person name="Macchietto M."/>
        </authorList>
    </citation>
    <scope>NUCLEOTIDE SEQUENCE</scope>
    <source>
        <strain evidence="5">ALL</strain>
    </source>
</reference>
<dbReference type="InterPro" id="IPR029058">
    <property type="entry name" value="AB_hydrolase_fold"/>
</dbReference>
<comment type="caution">
    <text evidence="5">The sequence shown here is derived from an EMBL/GenBank/DDBJ whole genome shotgun (WGS) entry which is preliminary data.</text>
</comment>
<dbReference type="AlphaFoldDB" id="A0A4U5NFK2"/>
<evidence type="ECO:0000256" key="1">
    <source>
        <dbReference type="ARBA" id="ARBA00005964"/>
    </source>
</evidence>
<gene>
    <name evidence="5" type="ORF">L596_015200</name>
</gene>
<reference evidence="5" key="2">
    <citation type="journal article" date="2015" name="Genome Biol.">
        <title>Comparative genomics of Steinernema reveals deeply conserved gene regulatory networks.</title>
        <authorList>
            <person name="Dillman A.R."/>
            <person name="Macchietto M."/>
            <person name="Porter C.F."/>
            <person name="Rogers A."/>
            <person name="Williams B."/>
            <person name="Antoshechkin I."/>
            <person name="Lee M.M."/>
            <person name="Goodwin Z."/>
            <person name="Lu X."/>
            <person name="Lewis E.E."/>
            <person name="Goodrich-Blair H."/>
            <person name="Stock S.P."/>
            <person name="Adams B.J."/>
            <person name="Sternberg P.W."/>
            <person name="Mortazavi A."/>
        </authorList>
    </citation>
    <scope>NUCLEOTIDE SEQUENCE [LARGE SCALE GENOMIC DNA]</scope>
    <source>
        <strain evidence="5">ALL</strain>
    </source>
</reference>
<dbReference type="InterPro" id="IPR002018">
    <property type="entry name" value="CarbesteraseB"/>
</dbReference>
<name>A0A4U5NFK2_STECR</name>
<dbReference type="Gene3D" id="3.40.50.1820">
    <property type="entry name" value="alpha/beta hydrolase"/>
    <property type="match status" value="1"/>
</dbReference>
<keyword evidence="3" id="KW-0472">Membrane</keyword>
<dbReference type="EMBL" id="AZBU02000004">
    <property type="protein sequence ID" value="TKR81311.1"/>
    <property type="molecule type" value="Genomic_DNA"/>
</dbReference>
<feature type="region of interest" description="Disordered" evidence="2">
    <location>
        <begin position="43"/>
        <end position="74"/>
    </location>
</feature>
<sequence length="936" mass="103025">MASQDQKLYSCKSPGVSKQWSCRENGATCDGALRPQLLNGRALFPRGEGNQQGSRNSRLAADCSKPRVPEHSENTTSCFRANYGRKTVSTTFGVVRGETVSPEADDLPPVTQFLGIPYGVAPSGQYRFKMAISAAKWTHLPKDTMRLSAVCHQTGIPELSETRAFKIMSAQRFDRLHKLLPFLKPQSEDCLYMNIFVPERLEKVGESRLPVLMLVHGDEYGWNAGNPYNGSILASHAHIIVVTLNYRLGVFGFTGRCESNSCSGNSGLSDLVAALKMLSNVLPSFGGDPSTLTLLGWGSGASLVSLLMASPITQPNHRLFRRAILLDGTALSPWAMTQNPQPYFFQLAEELHCAEKPIKGERTIRDQKSIESIVRCMQDHSADNVTRASQKIAVPTFLSAFAPIVDGQMIPNHPKISFGAQFGSLFRDIDLMVGMVSNPAHHLMPNDDLLHGIDKARRDTIFRTLVRNLFDFHRNEILSAMINEYTDWDNPKDHPKTVRNGVLNALSDVLYTAPLIETARLHSLEDAPKVSNTFLFVFAHETRAWLKEQPNSGLRGSFSGDHIPYLLGYPLSNKNREEMVYSDFSADDKGLARVMMHYVSNFVKSGDPAKPAAMSTATTMEDRFHSTAWPAYSPATREAYLEITDRPRVKNYYRNAQVGFWNGFIPQLHTSGDDSGVPEEHNLLSNHFKKDSFFGTVRPYVSFHNDPFPPPPMPPTPVPKELKKIITPKPTIQEASPTTAPAPVATTGNYNTMLALTIAIGCGLLLLNICISLGIYRNRRDKDRKTNANNSGAQKLPTQYQTYASNHPPSADLHYNMNSPMGPQLLPPAPPPPPTSAAATVIPTSEAPSSIVDSTFFPIFNGTLPPARTTFQEQVFQEPLLAASSKASTPGLMRPGISPTCPRHGRAAMAMAAARNNSIISQPNMSAIPTLEEIQV</sequence>
<comment type="similarity">
    <text evidence="1">Belongs to the type-B carboxylesterase/lipase family.</text>
</comment>
<dbReference type="SUPFAM" id="SSF53474">
    <property type="entry name" value="alpha/beta-Hydrolases"/>
    <property type="match status" value="1"/>
</dbReference>
<reference evidence="5" key="3">
    <citation type="journal article" date="2019" name="G3 (Bethesda)">
        <title>Hybrid Assembly of the Genome of the Entomopathogenic Nematode Steinernema carpocapsae Identifies the X-Chromosome.</title>
        <authorList>
            <person name="Serra L."/>
            <person name="Macchietto M."/>
            <person name="Macias-Munoz A."/>
            <person name="McGill C.J."/>
            <person name="Rodriguez I.M."/>
            <person name="Rodriguez B."/>
            <person name="Murad R."/>
            <person name="Mortazavi A."/>
        </authorList>
    </citation>
    <scope>NUCLEOTIDE SEQUENCE</scope>
    <source>
        <strain evidence="5">ALL</strain>
    </source>
</reference>
<keyword evidence="3" id="KW-0812">Transmembrane</keyword>
<keyword evidence="3" id="KW-1133">Transmembrane helix</keyword>